<sequence>MSDFATTTTRTAAKQHRCEECWRTIEQGEKYTRSAGVWEGDFWTLKACAQCDRLRWLIARVDGDFYESMFGGVHAWVGEDFWNEIDASWLVRLHMRRLCMLFMRQWRGVGDELQAASLRIALEDKRGHQLVQRILDRKAAAS</sequence>
<organism evidence="1 2">
    <name type="scientific">Arthrobacter phage EastWest</name>
    <dbReference type="NCBI Taxonomy" id="2894292"/>
    <lineage>
        <taxon>Viruses</taxon>
        <taxon>Duplodnaviria</taxon>
        <taxon>Heunggongvirae</taxon>
        <taxon>Uroviricota</taxon>
        <taxon>Caudoviricetes</taxon>
        <taxon>Berryhillviridae</taxon>
        <taxon>Eastwestvirus</taxon>
        <taxon>Eastwestvirus eastwest</taxon>
    </lineage>
</organism>
<name>A0AAE9C974_9CAUD</name>
<evidence type="ECO:0000313" key="1">
    <source>
        <dbReference type="EMBL" id="UGL61934.1"/>
    </source>
</evidence>
<keyword evidence="2" id="KW-1185">Reference proteome</keyword>
<evidence type="ECO:0000313" key="2">
    <source>
        <dbReference type="Proteomes" id="UP000827897"/>
    </source>
</evidence>
<protein>
    <submittedName>
        <fullName evidence="1">Uncharacterized protein</fullName>
    </submittedName>
</protein>
<gene>
    <name evidence="1" type="primary">51</name>
    <name evidence="1" type="ORF">SEA_EASTWEST_51</name>
</gene>
<reference evidence="1" key="1">
    <citation type="submission" date="2021-10" db="EMBL/GenBank/DDBJ databases">
        <authorList>
            <person name="Valenzuela N."/>
            <person name="Pablo J."/>
            <person name="Strother B."/>
            <person name="Cravalho Y."/>
            <person name="Barto Z."/>
            <person name="Kane C."/>
            <person name="Chong R.A."/>
            <person name="Kawasaki K."/>
            <person name="Cruz S."/>
            <person name="Porter M.L."/>
            <person name="Pearce R."/>
            <person name="Hohenstein G."/>
            <person name="Li K."/>
            <person name="Kaniho J."/>
            <person name="Sadones M."/>
            <person name="Hamlin F."/>
            <person name="Daniels M."/>
            <person name="McKee K."/>
            <person name="Reed F."/>
            <person name="Donachie S."/>
            <person name="Bollivar D.W."/>
            <person name="Garlena R.A."/>
            <person name="Russell D.A."/>
            <person name="Jacobs-Sera D."/>
            <person name="Hatfull G.F."/>
        </authorList>
    </citation>
    <scope>NUCLEOTIDE SEQUENCE</scope>
</reference>
<accession>A0AAE9C974</accession>
<dbReference type="EMBL" id="OK999980">
    <property type="protein sequence ID" value="UGL61934.1"/>
    <property type="molecule type" value="Genomic_DNA"/>
</dbReference>
<proteinExistence type="predicted"/>
<dbReference type="Proteomes" id="UP000827897">
    <property type="component" value="Segment"/>
</dbReference>